<proteinExistence type="predicted"/>
<keyword evidence="3 6" id="KW-0812">Transmembrane</keyword>
<feature type="transmembrane region" description="Helical" evidence="6">
    <location>
        <begin position="53"/>
        <end position="73"/>
    </location>
</feature>
<organism evidence="8 9">
    <name type="scientific">Xanthocytophaga flava</name>
    <dbReference type="NCBI Taxonomy" id="3048013"/>
    <lineage>
        <taxon>Bacteria</taxon>
        <taxon>Pseudomonadati</taxon>
        <taxon>Bacteroidota</taxon>
        <taxon>Cytophagia</taxon>
        <taxon>Cytophagales</taxon>
        <taxon>Rhodocytophagaceae</taxon>
        <taxon>Xanthocytophaga</taxon>
    </lineage>
</organism>
<protein>
    <submittedName>
        <fullName evidence="8">Type II secretion system F family protein</fullName>
    </submittedName>
</protein>
<dbReference type="PANTHER" id="PTHR30012:SF0">
    <property type="entry name" value="TYPE II SECRETION SYSTEM PROTEIN F-RELATED"/>
    <property type="match status" value="1"/>
</dbReference>
<dbReference type="Proteomes" id="UP001241110">
    <property type="component" value="Unassembled WGS sequence"/>
</dbReference>
<evidence type="ECO:0000259" key="7">
    <source>
        <dbReference type="Pfam" id="PF00482"/>
    </source>
</evidence>
<sequence length="81" mass="9130">MSRFPVYDAKMIALLKVSEEVNQLDFFFEKLAVQNNEEVEHRSALLSSALEPMIIIFLGLIVGVILVAMYLPLFQLSTNIG</sequence>
<evidence type="ECO:0000313" key="8">
    <source>
        <dbReference type="EMBL" id="MDJ1486050.1"/>
    </source>
</evidence>
<name>A0AAE3QYW6_9BACT</name>
<dbReference type="Pfam" id="PF00482">
    <property type="entry name" value="T2SSF"/>
    <property type="match status" value="1"/>
</dbReference>
<dbReference type="RefSeq" id="WP_313989384.1">
    <property type="nucleotide sequence ID" value="NZ_JASJOS010000026.1"/>
</dbReference>
<comment type="caution">
    <text evidence="8">The sequence shown here is derived from an EMBL/GenBank/DDBJ whole genome shotgun (WGS) entry which is preliminary data.</text>
</comment>
<dbReference type="InterPro" id="IPR018076">
    <property type="entry name" value="T2SS_GspF_dom"/>
</dbReference>
<accession>A0AAE3QYW6</accession>
<evidence type="ECO:0000256" key="2">
    <source>
        <dbReference type="ARBA" id="ARBA00022475"/>
    </source>
</evidence>
<dbReference type="PANTHER" id="PTHR30012">
    <property type="entry name" value="GENERAL SECRETION PATHWAY PROTEIN"/>
    <property type="match status" value="1"/>
</dbReference>
<keyword evidence="5 6" id="KW-0472">Membrane</keyword>
<keyword evidence="2" id="KW-1003">Cell membrane</keyword>
<evidence type="ECO:0000256" key="1">
    <source>
        <dbReference type="ARBA" id="ARBA00004651"/>
    </source>
</evidence>
<dbReference type="GO" id="GO:0005886">
    <property type="term" value="C:plasma membrane"/>
    <property type="evidence" value="ECO:0007669"/>
    <property type="project" value="UniProtKB-SubCell"/>
</dbReference>
<evidence type="ECO:0000256" key="5">
    <source>
        <dbReference type="ARBA" id="ARBA00023136"/>
    </source>
</evidence>
<feature type="domain" description="Type II secretion system protein GspF" evidence="7">
    <location>
        <begin position="3"/>
        <end position="72"/>
    </location>
</feature>
<reference evidence="8" key="1">
    <citation type="submission" date="2023-05" db="EMBL/GenBank/DDBJ databases">
        <authorList>
            <person name="Zhang X."/>
        </authorList>
    </citation>
    <scope>NUCLEOTIDE SEQUENCE</scope>
    <source>
        <strain evidence="8">YF14B1</strain>
    </source>
</reference>
<evidence type="ECO:0000256" key="6">
    <source>
        <dbReference type="SAM" id="Phobius"/>
    </source>
</evidence>
<evidence type="ECO:0000256" key="3">
    <source>
        <dbReference type="ARBA" id="ARBA00022692"/>
    </source>
</evidence>
<dbReference type="EMBL" id="JASJOS010000026">
    <property type="protein sequence ID" value="MDJ1486050.1"/>
    <property type="molecule type" value="Genomic_DNA"/>
</dbReference>
<evidence type="ECO:0000313" key="9">
    <source>
        <dbReference type="Proteomes" id="UP001241110"/>
    </source>
</evidence>
<keyword evidence="4 6" id="KW-1133">Transmembrane helix</keyword>
<evidence type="ECO:0000256" key="4">
    <source>
        <dbReference type="ARBA" id="ARBA00022989"/>
    </source>
</evidence>
<gene>
    <name evidence="8" type="ORF">QNI16_36550</name>
</gene>
<dbReference type="InterPro" id="IPR003004">
    <property type="entry name" value="GspF/PilC"/>
</dbReference>
<dbReference type="AlphaFoldDB" id="A0AAE3QYW6"/>
<comment type="subcellular location">
    <subcellularLocation>
        <location evidence="1">Cell membrane</location>
        <topology evidence="1">Multi-pass membrane protein</topology>
    </subcellularLocation>
</comment>